<sequence length="246" mass="27600">MKVKGMLLGLVFCFFFSTLSHSTVRIGTLVYNPPFVISSSEGFDIDLSHLLCSRLKIKCQLIPIKNTKQLYQALENGQVDLVIAGVTISPARQKDHVFSLPYMLSKGQFLTLKDQSHINSEADLEGSTVGVIKDELSGGVLYAYVLNKYQGKIKVNQYDTVENMFAALSNKTISAVFLYRSDVNYWNHNYGNLFKTLGPVVTLGEGIAIMAQSKNSNLIDRINKILQQIEQDDTYLALYKTYFSNQ</sequence>
<dbReference type="PATRIC" id="fig|947033.5.peg.3424"/>
<accession>A0A0W0ZD92</accession>
<name>A0A0W0ZD92_9GAMM</name>
<dbReference type="InterPro" id="IPR001638">
    <property type="entry name" value="Solute-binding_3/MltF_N"/>
</dbReference>
<evidence type="ECO:0000259" key="3">
    <source>
        <dbReference type="SMART" id="SM00062"/>
    </source>
</evidence>
<proteinExistence type="inferred from homology"/>
<keyword evidence="2" id="KW-0732">Signal</keyword>
<dbReference type="SUPFAM" id="SSF53850">
    <property type="entry name" value="Periplasmic binding protein-like II"/>
    <property type="match status" value="1"/>
</dbReference>
<evidence type="ECO:0000313" key="4">
    <source>
        <dbReference type="EMBL" id="KTD67012.1"/>
    </source>
</evidence>
<feature type="domain" description="Solute-binding protein family 3/N-terminal" evidence="3">
    <location>
        <begin position="23"/>
        <end position="246"/>
    </location>
</feature>
<evidence type="ECO:0000313" key="5">
    <source>
        <dbReference type="Proteomes" id="UP000054926"/>
    </source>
</evidence>
<gene>
    <name evidence="4" type="ORF">Lste_3218</name>
</gene>
<comment type="similarity">
    <text evidence="1">Belongs to the bacterial solute-binding protein 3 family.</text>
</comment>
<evidence type="ECO:0000256" key="1">
    <source>
        <dbReference type="ARBA" id="ARBA00010333"/>
    </source>
</evidence>
<protein>
    <submittedName>
        <fullName evidence="4">Arginine-binding periplasmic protein</fullName>
    </submittedName>
</protein>
<dbReference type="PANTHER" id="PTHR35936:SF37">
    <property type="entry name" value="AMINO ACID ABC TRANSPORTER SUBSTRATE-BINDING PROTEIN"/>
    <property type="match status" value="1"/>
</dbReference>
<dbReference type="AlphaFoldDB" id="A0A0W0ZD92"/>
<dbReference type="RefSeq" id="WP_058512038.1">
    <property type="nucleotide sequence ID" value="NZ_DAIOMV010000002.1"/>
</dbReference>
<dbReference type="EMBL" id="LNYY01000021">
    <property type="protein sequence ID" value="KTD67012.1"/>
    <property type="molecule type" value="Genomic_DNA"/>
</dbReference>
<evidence type="ECO:0000256" key="2">
    <source>
        <dbReference type="ARBA" id="ARBA00022729"/>
    </source>
</evidence>
<dbReference type="Pfam" id="PF00497">
    <property type="entry name" value="SBP_bac_3"/>
    <property type="match status" value="1"/>
</dbReference>
<dbReference type="SMART" id="SM00062">
    <property type="entry name" value="PBPb"/>
    <property type="match status" value="1"/>
</dbReference>
<keyword evidence="5" id="KW-1185">Reference proteome</keyword>
<reference evidence="4 5" key="1">
    <citation type="submission" date="2015-11" db="EMBL/GenBank/DDBJ databases">
        <title>Genomic analysis of 38 Legionella species identifies large and diverse effector repertoires.</title>
        <authorList>
            <person name="Burstein D."/>
            <person name="Amaro F."/>
            <person name="Zusman T."/>
            <person name="Lifshitz Z."/>
            <person name="Cohen O."/>
            <person name="Gilbert J.A."/>
            <person name="Pupko T."/>
            <person name="Shuman H.A."/>
            <person name="Segal G."/>
        </authorList>
    </citation>
    <scope>NUCLEOTIDE SEQUENCE [LARGE SCALE GENOMIC DNA]</scope>
    <source>
        <strain evidence="4 5">IMVS3376</strain>
    </source>
</reference>
<dbReference type="Gene3D" id="3.40.190.10">
    <property type="entry name" value="Periplasmic binding protein-like II"/>
    <property type="match status" value="2"/>
</dbReference>
<dbReference type="PANTHER" id="PTHR35936">
    <property type="entry name" value="MEMBRANE-BOUND LYTIC MUREIN TRANSGLYCOSYLASE F"/>
    <property type="match status" value="1"/>
</dbReference>
<dbReference type="Proteomes" id="UP000054926">
    <property type="component" value="Unassembled WGS sequence"/>
</dbReference>
<organism evidence="4 5">
    <name type="scientific">Legionella steelei</name>
    <dbReference type="NCBI Taxonomy" id="947033"/>
    <lineage>
        <taxon>Bacteria</taxon>
        <taxon>Pseudomonadati</taxon>
        <taxon>Pseudomonadota</taxon>
        <taxon>Gammaproteobacteria</taxon>
        <taxon>Legionellales</taxon>
        <taxon>Legionellaceae</taxon>
        <taxon>Legionella</taxon>
    </lineage>
</organism>
<dbReference type="STRING" id="947033.Lste_3218"/>
<comment type="caution">
    <text evidence="4">The sequence shown here is derived from an EMBL/GenBank/DDBJ whole genome shotgun (WGS) entry which is preliminary data.</text>
</comment>